<dbReference type="AlphaFoldDB" id="A0A4R2EJ65"/>
<keyword evidence="3 14" id="KW-0004">4Fe-4S</keyword>
<evidence type="ECO:0000256" key="8">
    <source>
        <dbReference type="ARBA" id="ARBA00022691"/>
    </source>
</evidence>
<comment type="caution">
    <text evidence="16">The sequence shown here is derived from an EMBL/GenBank/DDBJ whole genome shotgun (WGS) entry which is preliminary data.</text>
</comment>
<dbReference type="SUPFAM" id="SSF102114">
    <property type="entry name" value="Radical SAM enzymes"/>
    <property type="match status" value="1"/>
</dbReference>
<evidence type="ECO:0000313" key="16">
    <source>
        <dbReference type="EMBL" id="TCN66414.1"/>
    </source>
</evidence>
<gene>
    <name evidence="14" type="primary">rlmN</name>
    <name evidence="16" type="ORF">CLV25_10943</name>
</gene>
<comment type="miscellaneous">
    <text evidence="14">Reaction proceeds by a ping-pong mechanism involving intermediate methylation of a conserved cysteine residue.</text>
</comment>
<dbReference type="HAMAP" id="MF_01849">
    <property type="entry name" value="RNA_methyltr_RlmN"/>
    <property type="match status" value="1"/>
</dbReference>
<feature type="binding site" evidence="14">
    <location>
        <position position="120"/>
    </location>
    <ligand>
        <name>[4Fe-4S] cluster</name>
        <dbReference type="ChEBI" id="CHEBI:49883"/>
        <note>4Fe-4S-S-AdoMet</note>
    </ligand>
</feature>
<name>A0A4R2EJ65_9BACT</name>
<evidence type="ECO:0000256" key="6">
    <source>
        <dbReference type="ARBA" id="ARBA00022603"/>
    </source>
</evidence>
<evidence type="ECO:0000259" key="15">
    <source>
        <dbReference type="PROSITE" id="PS51918"/>
    </source>
</evidence>
<comment type="catalytic activity">
    <reaction evidence="14">
        <text>adenosine(37) in tRNA + 2 reduced [2Fe-2S]-[ferredoxin] + 2 S-adenosyl-L-methionine = 2-methyladenosine(37) in tRNA + 5'-deoxyadenosine + L-methionine + 2 oxidized [2Fe-2S]-[ferredoxin] + S-adenosyl-L-homocysteine</text>
        <dbReference type="Rhea" id="RHEA:43332"/>
        <dbReference type="Rhea" id="RHEA-COMP:10000"/>
        <dbReference type="Rhea" id="RHEA-COMP:10001"/>
        <dbReference type="Rhea" id="RHEA-COMP:10162"/>
        <dbReference type="Rhea" id="RHEA-COMP:10485"/>
        <dbReference type="ChEBI" id="CHEBI:17319"/>
        <dbReference type="ChEBI" id="CHEBI:33737"/>
        <dbReference type="ChEBI" id="CHEBI:33738"/>
        <dbReference type="ChEBI" id="CHEBI:57844"/>
        <dbReference type="ChEBI" id="CHEBI:57856"/>
        <dbReference type="ChEBI" id="CHEBI:59789"/>
        <dbReference type="ChEBI" id="CHEBI:74411"/>
        <dbReference type="ChEBI" id="CHEBI:74497"/>
        <dbReference type="EC" id="2.1.1.192"/>
    </reaction>
</comment>
<keyword evidence="8 14" id="KW-0949">S-adenosyl-L-methionine</keyword>
<dbReference type="SFLD" id="SFLDS00029">
    <property type="entry name" value="Radical_SAM"/>
    <property type="match status" value="1"/>
</dbReference>
<feature type="binding site" evidence="14">
    <location>
        <position position="123"/>
    </location>
    <ligand>
        <name>[4Fe-4S] cluster</name>
        <dbReference type="ChEBI" id="CHEBI:49883"/>
        <note>4Fe-4S-S-AdoMet</note>
    </ligand>
</feature>
<comment type="cofactor">
    <cofactor evidence="14">
        <name>[4Fe-4S] cluster</name>
        <dbReference type="ChEBI" id="CHEBI:49883"/>
    </cofactor>
    <text evidence="14">Binds 1 [4Fe-4S] cluster. The cluster is coordinated with 3 cysteines and an exchangeable S-adenosyl-L-methionine.</text>
</comment>
<sequence>MTTDINKPWLYGKTLAELKEVATSLGLPGFTAKQIADWLYKKNATNIDQFTNLSIKAREVLKAEYQVGYIAHTDVQTSIDGTKKYLFPTVGGKFIESAYIPDRDRATLCVSSQSGCKMGCLFCMTAKQGFQSHLSAGEILNQVRAIPEFEKLTNLVYMGMGEPMDNLKNVLASLDILTSDYGYGWSPTRITVSTIGVIPAMREFLEKSKCHLAISLHTPFDEERRKLMPIQNVYKIRDVAEELKQWDFTKQRRVSFEYIMFKDLNDTPAHVKELVRLLNGIKCRINLIRFHPIPGTPLLGSDEQTVQGFKEALNAKGVVTTVRASRGQDIYAACGLLSTKELNKKEEETDF</sequence>
<comment type="subcellular location">
    <subcellularLocation>
        <location evidence="1 14">Cytoplasm</location>
    </subcellularLocation>
</comment>
<dbReference type="InterPro" id="IPR048641">
    <property type="entry name" value="RlmN_N"/>
</dbReference>
<dbReference type="GO" id="GO:0000049">
    <property type="term" value="F:tRNA binding"/>
    <property type="evidence" value="ECO:0007669"/>
    <property type="project" value="UniProtKB-UniRule"/>
</dbReference>
<feature type="domain" description="Radical SAM core" evidence="15">
    <location>
        <begin position="102"/>
        <end position="329"/>
    </location>
</feature>
<dbReference type="InterPro" id="IPR004383">
    <property type="entry name" value="rRNA_lsu_MTrfase_RlmN/Cfr"/>
</dbReference>
<dbReference type="Gene3D" id="3.20.20.70">
    <property type="entry name" value="Aldolase class I"/>
    <property type="match status" value="1"/>
</dbReference>
<evidence type="ECO:0000256" key="5">
    <source>
        <dbReference type="ARBA" id="ARBA00022552"/>
    </source>
</evidence>
<dbReference type="FunFam" id="3.20.20.70:FF:000014">
    <property type="entry name" value="Probable dual-specificity RNA methyltransferase RlmN"/>
    <property type="match status" value="1"/>
</dbReference>
<keyword evidence="9 14" id="KW-0819">tRNA processing</keyword>
<dbReference type="CDD" id="cd01335">
    <property type="entry name" value="Radical_SAM"/>
    <property type="match status" value="1"/>
</dbReference>
<organism evidence="16 17">
    <name type="scientific">Acetobacteroides hydrogenigenes</name>
    <dbReference type="NCBI Taxonomy" id="979970"/>
    <lineage>
        <taxon>Bacteria</taxon>
        <taxon>Pseudomonadati</taxon>
        <taxon>Bacteroidota</taxon>
        <taxon>Bacteroidia</taxon>
        <taxon>Bacteroidales</taxon>
        <taxon>Rikenellaceae</taxon>
        <taxon>Acetobacteroides</taxon>
    </lineage>
</organism>
<dbReference type="Pfam" id="PF04055">
    <property type="entry name" value="Radical_SAM"/>
    <property type="match status" value="1"/>
</dbReference>
<dbReference type="EMBL" id="SLWB01000009">
    <property type="protein sequence ID" value="TCN66414.1"/>
    <property type="molecule type" value="Genomic_DNA"/>
</dbReference>
<evidence type="ECO:0000256" key="12">
    <source>
        <dbReference type="ARBA" id="ARBA00023014"/>
    </source>
</evidence>
<dbReference type="Proteomes" id="UP000294830">
    <property type="component" value="Unassembled WGS sequence"/>
</dbReference>
<evidence type="ECO:0000256" key="9">
    <source>
        <dbReference type="ARBA" id="ARBA00022694"/>
    </source>
</evidence>
<keyword evidence="12 14" id="KW-0411">Iron-sulfur</keyword>
<feature type="binding site" evidence="14">
    <location>
        <position position="291"/>
    </location>
    <ligand>
        <name>S-adenosyl-L-methionine</name>
        <dbReference type="ChEBI" id="CHEBI:59789"/>
    </ligand>
</feature>
<comment type="similarity">
    <text evidence="2 14">Belongs to the radical SAM superfamily. RlmN family.</text>
</comment>
<dbReference type="PANTHER" id="PTHR30544:SF5">
    <property type="entry name" value="RADICAL SAM CORE DOMAIN-CONTAINING PROTEIN"/>
    <property type="match status" value="1"/>
</dbReference>
<evidence type="ECO:0000256" key="7">
    <source>
        <dbReference type="ARBA" id="ARBA00022679"/>
    </source>
</evidence>
<dbReference type="InterPro" id="IPR058240">
    <property type="entry name" value="rSAM_sf"/>
</dbReference>
<evidence type="ECO:0000313" key="17">
    <source>
        <dbReference type="Proteomes" id="UP000294830"/>
    </source>
</evidence>
<comment type="catalytic activity">
    <reaction evidence="14">
        <text>adenosine(2503) in 23S rRNA + 2 reduced [2Fe-2S]-[ferredoxin] + 2 S-adenosyl-L-methionine = 2-methyladenosine(2503) in 23S rRNA + 5'-deoxyadenosine + L-methionine + 2 oxidized [2Fe-2S]-[ferredoxin] + S-adenosyl-L-homocysteine</text>
        <dbReference type="Rhea" id="RHEA:42916"/>
        <dbReference type="Rhea" id="RHEA-COMP:10000"/>
        <dbReference type="Rhea" id="RHEA-COMP:10001"/>
        <dbReference type="Rhea" id="RHEA-COMP:10152"/>
        <dbReference type="Rhea" id="RHEA-COMP:10282"/>
        <dbReference type="ChEBI" id="CHEBI:17319"/>
        <dbReference type="ChEBI" id="CHEBI:33737"/>
        <dbReference type="ChEBI" id="CHEBI:33738"/>
        <dbReference type="ChEBI" id="CHEBI:57844"/>
        <dbReference type="ChEBI" id="CHEBI:57856"/>
        <dbReference type="ChEBI" id="CHEBI:59789"/>
        <dbReference type="ChEBI" id="CHEBI:74411"/>
        <dbReference type="ChEBI" id="CHEBI:74497"/>
        <dbReference type="EC" id="2.1.1.192"/>
    </reaction>
</comment>
<evidence type="ECO:0000256" key="14">
    <source>
        <dbReference type="HAMAP-Rule" id="MF_01849"/>
    </source>
</evidence>
<accession>A0A4R2EJ65</accession>
<dbReference type="SFLD" id="SFLDF00275">
    <property type="entry name" value="adenosine_C2_methyltransferase"/>
    <property type="match status" value="1"/>
</dbReference>
<dbReference type="InterPro" id="IPR027492">
    <property type="entry name" value="RNA_MTrfase_RlmN"/>
</dbReference>
<evidence type="ECO:0000256" key="13">
    <source>
        <dbReference type="ARBA" id="ARBA00023157"/>
    </source>
</evidence>
<dbReference type="GO" id="GO:0051539">
    <property type="term" value="F:4 iron, 4 sulfur cluster binding"/>
    <property type="evidence" value="ECO:0007669"/>
    <property type="project" value="UniProtKB-UniRule"/>
</dbReference>
<feature type="active site" description="Proton acceptor" evidence="14">
    <location>
        <position position="96"/>
    </location>
</feature>
<dbReference type="PIRSF" id="PIRSF006004">
    <property type="entry name" value="CHP00048"/>
    <property type="match status" value="1"/>
</dbReference>
<evidence type="ECO:0000256" key="11">
    <source>
        <dbReference type="ARBA" id="ARBA00023004"/>
    </source>
</evidence>
<keyword evidence="13 14" id="KW-1015">Disulfide bond</keyword>
<dbReference type="SFLD" id="SFLDG01062">
    <property type="entry name" value="methyltransferase_(Class_A)"/>
    <property type="match status" value="1"/>
</dbReference>
<keyword evidence="5 14" id="KW-0698">rRNA processing</keyword>
<dbReference type="GO" id="GO:0002935">
    <property type="term" value="F:tRNA (adenine(37)-C2)-methyltransferase activity"/>
    <property type="evidence" value="ECO:0007669"/>
    <property type="project" value="UniProtKB-UniRule"/>
</dbReference>
<keyword evidence="7 14" id="KW-0808">Transferase</keyword>
<keyword evidence="6 14" id="KW-0489">Methyltransferase</keyword>
<comment type="caution">
    <text evidence="14">Lacks conserved residue(s) required for the propagation of feature annotation.</text>
</comment>
<evidence type="ECO:0000256" key="4">
    <source>
        <dbReference type="ARBA" id="ARBA00022490"/>
    </source>
</evidence>
<dbReference type="OrthoDB" id="9793973at2"/>
<dbReference type="GO" id="GO:0005737">
    <property type="term" value="C:cytoplasm"/>
    <property type="evidence" value="ECO:0007669"/>
    <property type="project" value="UniProtKB-SubCell"/>
</dbReference>
<dbReference type="NCBIfam" id="TIGR00048">
    <property type="entry name" value="rRNA_mod_RlmN"/>
    <property type="match status" value="1"/>
</dbReference>
<evidence type="ECO:0000256" key="3">
    <source>
        <dbReference type="ARBA" id="ARBA00022485"/>
    </source>
</evidence>
<protein>
    <recommendedName>
        <fullName evidence="14">Probable dual-specificity RNA methyltransferase RlmN</fullName>
        <ecNumber evidence="14">2.1.1.192</ecNumber>
    </recommendedName>
    <alternativeName>
        <fullName evidence="14">23S rRNA (adenine(2503)-C(2))-methyltransferase</fullName>
    </alternativeName>
    <alternativeName>
        <fullName evidence="14">23S rRNA m2A2503 methyltransferase</fullName>
    </alternativeName>
    <alternativeName>
        <fullName evidence="14">Ribosomal RNA large subunit methyltransferase N</fullName>
    </alternativeName>
    <alternativeName>
        <fullName evidence="14">tRNA (adenine(37)-C(2))-methyltransferase</fullName>
    </alternativeName>
    <alternativeName>
        <fullName evidence="14">tRNA m2A37 methyltransferase</fullName>
    </alternativeName>
</protein>
<reference evidence="16 17" key="1">
    <citation type="submission" date="2019-03" db="EMBL/GenBank/DDBJ databases">
        <title>Genomic Encyclopedia of Archaeal and Bacterial Type Strains, Phase II (KMG-II): from individual species to whole genera.</title>
        <authorList>
            <person name="Goeker M."/>
        </authorList>
    </citation>
    <scope>NUCLEOTIDE SEQUENCE [LARGE SCALE GENOMIC DNA]</scope>
    <source>
        <strain evidence="16 17">RL-C</strain>
    </source>
</reference>
<feature type="binding site" evidence="14">
    <location>
        <begin position="215"/>
        <end position="217"/>
    </location>
    <ligand>
        <name>S-adenosyl-L-methionine</name>
        <dbReference type="ChEBI" id="CHEBI:59789"/>
    </ligand>
</feature>
<dbReference type="RefSeq" id="WP_131839540.1">
    <property type="nucleotide sequence ID" value="NZ_SLWB01000009.1"/>
</dbReference>
<keyword evidence="10 14" id="KW-0479">Metal-binding</keyword>
<comment type="function">
    <text evidence="14">Specifically methylates position 2 of adenine 2503 in 23S rRNA and position 2 of adenine 37 in tRNAs.</text>
</comment>
<proteinExistence type="inferred from homology"/>
<keyword evidence="11 14" id="KW-0408">Iron</keyword>
<dbReference type="GO" id="GO:0070475">
    <property type="term" value="P:rRNA base methylation"/>
    <property type="evidence" value="ECO:0007669"/>
    <property type="project" value="UniProtKB-UniRule"/>
</dbReference>
<dbReference type="InterPro" id="IPR040072">
    <property type="entry name" value="Methyltransferase_A"/>
</dbReference>
<dbReference type="PROSITE" id="PS51918">
    <property type="entry name" value="RADICAL_SAM"/>
    <property type="match status" value="1"/>
</dbReference>
<dbReference type="Pfam" id="PF21016">
    <property type="entry name" value="RlmN_N"/>
    <property type="match status" value="1"/>
</dbReference>
<dbReference type="GO" id="GO:0046872">
    <property type="term" value="F:metal ion binding"/>
    <property type="evidence" value="ECO:0007669"/>
    <property type="project" value="UniProtKB-KW"/>
</dbReference>
<dbReference type="GO" id="GO:0030488">
    <property type="term" value="P:tRNA methylation"/>
    <property type="evidence" value="ECO:0007669"/>
    <property type="project" value="UniProtKB-UniRule"/>
</dbReference>
<evidence type="ECO:0000256" key="2">
    <source>
        <dbReference type="ARBA" id="ARBA00007544"/>
    </source>
</evidence>
<dbReference type="PANTHER" id="PTHR30544">
    <property type="entry name" value="23S RRNA METHYLTRANSFERASE"/>
    <property type="match status" value="1"/>
</dbReference>
<dbReference type="GO" id="GO:0070040">
    <property type="term" value="F:rRNA (adenine(2503)-C2-)-methyltransferase activity"/>
    <property type="evidence" value="ECO:0007669"/>
    <property type="project" value="UniProtKB-UniRule"/>
</dbReference>
<feature type="binding site" evidence="14">
    <location>
        <position position="193"/>
    </location>
    <ligand>
        <name>S-adenosyl-L-methionine</name>
        <dbReference type="ChEBI" id="CHEBI:59789"/>
    </ligand>
</feature>
<dbReference type="InterPro" id="IPR013785">
    <property type="entry name" value="Aldolase_TIM"/>
</dbReference>
<feature type="binding site" evidence="14">
    <location>
        <position position="116"/>
    </location>
    <ligand>
        <name>[4Fe-4S] cluster</name>
        <dbReference type="ChEBI" id="CHEBI:49883"/>
        <note>4Fe-4S-S-AdoMet</note>
    </ligand>
</feature>
<feature type="active site" description="S-methylcysteine intermediate" evidence="14">
    <location>
        <position position="334"/>
    </location>
</feature>
<feature type="binding site" evidence="14">
    <location>
        <begin position="161"/>
        <end position="162"/>
    </location>
    <ligand>
        <name>S-adenosyl-L-methionine</name>
        <dbReference type="ChEBI" id="CHEBI:59789"/>
    </ligand>
</feature>
<dbReference type="Gene3D" id="1.10.150.530">
    <property type="match status" value="1"/>
</dbReference>
<dbReference type="GO" id="GO:0019843">
    <property type="term" value="F:rRNA binding"/>
    <property type="evidence" value="ECO:0007669"/>
    <property type="project" value="UniProtKB-UniRule"/>
</dbReference>
<evidence type="ECO:0000256" key="1">
    <source>
        <dbReference type="ARBA" id="ARBA00004496"/>
    </source>
</evidence>
<evidence type="ECO:0000256" key="10">
    <source>
        <dbReference type="ARBA" id="ARBA00022723"/>
    </source>
</evidence>
<dbReference type="EC" id="2.1.1.192" evidence="14"/>
<keyword evidence="17" id="KW-1185">Reference proteome</keyword>
<keyword evidence="4 14" id="KW-0963">Cytoplasm</keyword>
<dbReference type="InterPro" id="IPR007197">
    <property type="entry name" value="rSAM"/>
</dbReference>